<dbReference type="Pfam" id="PF01053">
    <property type="entry name" value="Cys_Met_Meta_PP"/>
    <property type="match status" value="1"/>
</dbReference>
<dbReference type="InterPro" id="IPR015424">
    <property type="entry name" value="PyrdxlP-dep_Trfase"/>
</dbReference>
<dbReference type="FunFam" id="3.40.640.10:FF:000046">
    <property type="entry name" value="Cystathionine gamma-lyase"/>
    <property type="match status" value="1"/>
</dbReference>
<dbReference type="EMBL" id="FOUI01000003">
    <property type="protein sequence ID" value="SFM31569.1"/>
    <property type="molecule type" value="Genomic_DNA"/>
</dbReference>
<dbReference type="PIRSF" id="PIRSF001434">
    <property type="entry name" value="CGS"/>
    <property type="match status" value="1"/>
</dbReference>
<dbReference type="GO" id="GO:0030170">
    <property type="term" value="F:pyridoxal phosphate binding"/>
    <property type="evidence" value="ECO:0007669"/>
    <property type="project" value="InterPro"/>
</dbReference>
<evidence type="ECO:0000256" key="4">
    <source>
        <dbReference type="RuleBase" id="RU362118"/>
    </source>
</evidence>
<dbReference type="InterPro" id="IPR015421">
    <property type="entry name" value="PyrdxlP-dep_Trfase_major"/>
</dbReference>
<evidence type="ECO:0000256" key="3">
    <source>
        <dbReference type="PIRSR" id="PIRSR001434-2"/>
    </source>
</evidence>
<dbReference type="PANTHER" id="PTHR11808:SF86">
    <property type="entry name" value="METHIONINE GAMMA-LYASE"/>
    <property type="match status" value="1"/>
</dbReference>
<protein>
    <submittedName>
        <fullName evidence="6">Cystathionine gamma-synthase</fullName>
    </submittedName>
</protein>
<dbReference type="GO" id="GO:0019346">
    <property type="term" value="P:transsulfuration"/>
    <property type="evidence" value="ECO:0007669"/>
    <property type="project" value="InterPro"/>
</dbReference>
<evidence type="ECO:0000256" key="5">
    <source>
        <dbReference type="SAM" id="MobiDB-lite"/>
    </source>
</evidence>
<dbReference type="Gene3D" id="3.90.1150.10">
    <property type="entry name" value="Aspartate Aminotransferase, domain 1"/>
    <property type="match status" value="1"/>
</dbReference>
<accession>A0A1I4PUS2</accession>
<evidence type="ECO:0000256" key="1">
    <source>
        <dbReference type="ARBA" id="ARBA00001933"/>
    </source>
</evidence>
<dbReference type="GO" id="GO:0016846">
    <property type="term" value="F:carbon-sulfur lyase activity"/>
    <property type="evidence" value="ECO:0007669"/>
    <property type="project" value="TreeGrafter"/>
</dbReference>
<comment type="similarity">
    <text evidence="4">Belongs to the trans-sulfuration enzymes family.</text>
</comment>
<sequence length="392" mass="41882">MTDKPVSPATRCIHPQEPRDPHGALRLPLYNTTAFRHDSTADLLDVVEGRKPGCIYTRFGGNPNIVSVEQTLAALEQAEQGVLFSAGMAAISSLFFAHGQQGVLCIGDLYGGTQDFLQRQGVALGIRHRLLAAEQLEQLEQVLAEGYRLVYFETPANPTLALLDIAAISRRAQACGALVAIDNTFATPVNQQPLTLGADLVLHSASKYLGGHSDLTAGVVLGRAELLAPLADWRRALGQMPAPETAVLLARSLSTLVPRVRLHNANALAVAMALQGHPRIRQVCYPGLPDFPGHALACRQMSGFGGMLSIELESGEAARQVAEALQLFLLAPSLGGVESLVTQPCTTSHHDMPADERRRRGISDGLLRLSVGLEEAGDLIADLLQALQQLDG</sequence>
<dbReference type="GO" id="GO:0009086">
    <property type="term" value="P:methionine biosynthetic process"/>
    <property type="evidence" value="ECO:0007669"/>
    <property type="project" value="UniProtKB-ARBA"/>
</dbReference>
<dbReference type="OrthoDB" id="9805807at2"/>
<dbReference type="Proteomes" id="UP000243629">
    <property type="component" value="Unassembled WGS sequence"/>
</dbReference>
<dbReference type="RefSeq" id="WP_093473419.1">
    <property type="nucleotide sequence ID" value="NZ_FOUI01000003.1"/>
</dbReference>
<evidence type="ECO:0000313" key="7">
    <source>
        <dbReference type="Proteomes" id="UP000243629"/>
    </source>
</evidence>
<proteinExistence type="inferred from homology"/>
<feature type="modified residue" description="N6-(pyridoxal phosphate)lysine" evidence="3">
    <location>
        <position position="207"/>
    </location>
</feature>
<keyword evidence="2 3" id="KW-0663">Pyridoxal phosphate</keyword>
<feature type="region of interest" description="Disordered" evidence="5">
    <location>
        <begin position="1"/>
        <end position="20"/>
    </location>
</feature>
<keyword evidence="7" id="KW-1185">Reference proteome</keyword>
<dbReference type="InterPro" id="IPR000277">
    <property type="entry name" value="Cys/Met-Metab_PyrdxlP-dep_enz"/>
</dbReference>
<dbReference type="PANTHER" id="PTHR11808">
    <property type="entry name" value="TRANS-SULFURATION ENZYME FAMILY MEMBER"/>
    <property type="match status" value="1"/>
</dbReference>
<dbReference type="AlphaFoldDB" id="A0A1I4PUS2"/>
<dbReference type="Gene3D" id="3.40.640.10">
    <property type="entry name" value="Type I PLP-dependent aspartate aminotransferase-like (Major domain)"/>
    <property type="match status" value="1"/>
</dbReference>
<comment type="cofactor">
    <cofactor evidence="1 4">
        <name>pyridoxal 5'-phosphate</name>
        <dbReference type="ChEBI" id="CHEBI:597326"/>
    </cofactor>
</comment>
<dbReference type="GO" id="GO:0005737">
    <property type="term" value="C:cytoplasm"/>
    <property type="evidence" value="ECO:0007669"/>
    <property type="project" value="TreeGrafter"/>
</dbReference>
<evidence type="ECO:0000256" key="2">
    <source>
        <dbReference type="ARBA" id="ARBA00022898"/>
    </source>
</evidence>
<evidence type="ECO:0000313" key="6">
    <source>
        <dbReference type="EMBL" id="SFM31569.1"/>
    </source>
</evidence>
<gene>
    <name evidence="6" type="ORF">SAMN05216217_103107</name>
</gene>
<dbReference type="SUPFAM" id="SSF53383">
    <property type="entry name" value="PLP-dependent transferases"/>
    <property type="match status" value="1"/>
</dbReference>
<organism evidence="6 7">
    <name type="scientific">Halopseudomonas yangmingensis</name>
    <dbReference type="NCBI Taxonomy" id="1720063"/>
    <lineage>
        <taxon>Bacteria</taxon>
        <taxon>Pseudomonadati</taxon>
        <taxon>Pseudomonadota</taxon>
        <taxon>Gammaproteobacteria</taxon>
        <taxon>Pseudomonadales</taxon>
        <taxon>Pseudomonadaceae</taxon>
        <taxon>Halopseudomonas</taxon>
    </lineage>
</organism>
<name>A0A1I4PUS2_9GAMM</name>
<dbReference type="InterPro" id="IPR015422">
    <property type="entry name" value="PyrdxlP-dep_Trfase_small"/>
</dbReference>
<dbReference type="STRING" id="1720063.SAMN05216217_103107"/>
<dbReference type="FunFam" id="3.90.1150.10:FF:000033">
    <property type="entry name" value="Cystathionine gamma-synthase"/>
    <property type="match status" value="1"/>
</dbReference>
<dbReference type="CDD" id="cd00614">
    <property type="entry name" value="CGS_like"/>
    <property type="match status" value="1"/>
</dbReference>
<reference evidence="7" key="1">
    <citation type="submission" date="2016-10" db="EMBL/GenBank/DDBJ databases">
        <authorList>
            <person name="Varghese N."/>
            <person name="Submissions S."/>
        </authorList>
    </citation>
    <scope>NUCLEOTIDE SEQUENCE [LARGE SCALE GENOMIC DNA]</scope>
    <source>
        <strain evidence="7">DSM 24213</strain>
    </source>
</reference>